<keyword evidence="3" id="KW-1185">Reference proteome</keyword>
<evidence type="ECO:0000313" key="3">
    <source>
        <dbReference type="Proteomes" id="UP000001593"/>
    </source>
</evidence>
<dbReference type="HOGENOM" id="CLU_1236346_0_0_1"/>
<protein>
    <submittedName>
        <fullName evidence="2">Uncharacterized protein</fullName>
    </submittedName>
</protein>
<gene>
    <name evidence="2" type="ORF">NEMVEDRAFT_v1g223181</name>
</gene>
<feature type="region of interest" description="Disordered" evidence="1">
    <location>
        <begin position="88"/>
        <end position="122"/>
    </location>
</feature>
<dbReference type="AlphaFoldDB" id="A7T6X9"/>
<name>A7T6X9_NEMVE</name>
<dbReference type="InParanoid" id="A7T6X9"/>
<sequence>MSADTSTIHHVLFTCYPSCDAGCCAANSGSPQASPAYQPPLAYPGYQAPSPYDPYSQYSNPAGCAPECAPANTPECCRSQALQLNIRPALSANPAPTEKPEPTTRPSPPTQKQADKPKISKLKAAKQIRPGTLCLRKCQKLCHSKCKFVCCLPTHKHFDDDPKPVKKLKPTYYRKKVCQLILVPYITCYSRAIPDDYQQPTGSSYVSQAPYATQAAQGIATICL</sequence>
<evidence type="ECO:0000313" key="2">
    <source>
        <dbReference type="EMBL" id="EDO28275.1"/>
    </source>
</evidence>
<reference evidence="2 3" key="1">
    <citation type="journal article" date="2007" name="Science">
        <title>Sea anemone genome reveals ancestral eumetazoan gene repertoire and genomic organization.</title>
        <authorList>
            <person name="Putnam N.H."/>
            <person name="Srivastava M."/>
            <person name="Hellsten U."/>
            <person name="Dirks B."/>
            <person name="Chapman J."/>
            <person name="Salamov A."/>
            <person name="Terry A."/>
            <person name="Shapiro H."/>
            <person name="Lindquist E."/>
            <person name="Kapitonov V.V."/>
            <person name="Jurka J."/>
            <person name="Genikhovich G."/>
            <person name="Grigoriev I.V."/>
            <person name="Lucas S.M."/>
            <person name="Steele R.E."/>
            <person name="Finnerty J.R."/>
            <person name="Technau U."/>
            <person name="Martindale M.Q."/>
            <person name="Rokhsar D.S."/>
        </authorList>
    </citation>
    <scope>NUCLEOTIDE SEQUENCE [LARGE SCALE GENOMIC DNA]</scope>
    <source>
        <strain evidence="3">CH2 X CH6</strain>
    </source>
</reference>
<dbReference type="EMBL" id="DS471780">
    <property type="protein sequence ID" value="EDO28275.1"/>
    <property type="molecule type" value="Genomic_DNA"/>
</dbReference>
<accession>A7T6X9</accession>
<organism evidence="2 3">
    <name type="scientific">Nematostella vectensis</name>
    <name type="common">Starlet sea anemone</name>
    <dbReference type="NCBI Taxonomy" id="45351"/>
    <lineage>
        <taxon>Eukaryota</taxon>
        <taxon>Metazoa</taxon>
        <taxon>Cnidaria</taxon>
        <taxon>Anthozoa</taxon>
        <taxon>Hexacorallia</taxon>
        <taxon>Actiniaria</taxon>
        <taxon>Edwardsiidae</taxon>
        <taxon>Nematostella</taxon>
    </lineage>
</organism>
<dbReference type="Proteomes" id="UP000001593">
    <property type="component" value="Unassembled WGS sequence"/>
</dbReference>
<evidence type="ECO:0000256" key="1">
    <source>
        <dbReference type="SAM" id="MobiDB-lite"/>
    </source>
</evidence>
<proteinExistence type="predicted"/>